<sequence>MPDRPLTGHPTTHGDTMGSSSWSTDAYRARQAYQNSAGISSFG</sequence>
<keyword evidence="3" id="KW-1185">Reference proteome</keyword>
<organism evidence="2 3">
    <name type="scientific">Nocardiopsis terrae</name>
    <dbReference type="NCBI Taxonomy" id="372655"/>
    <lineage>
        <taxon>Bacteria</taxon>
        <taxon>Bacillati</taxon>
        <taxon>Actinomycetota</taxon>
        <taxon>Actinomycetes</taxon>
        <taxon>Streptosporangiales</taxon>
        <taxon>Nocardiopsidaceae</taxon>
        <taxon>Nocardiopsis</taxon>
    </lineage>
</organism>
<evidence type="ECO:0000313" key="3">
    <source>
        <dbReference type="Proteomes" id="UP000598217"/>
    </source>
</evidence>
<feature type="compositionally biased region" description="Polar residues" evidence="1">
    <location>
        <begin position="9"/>
        <end position="23"/>
    </location>
</feature>
<comment type="caution">
    <text evidence="2">The sequence shown here is derived from an EMBL/GenBank/DDBJ whole genome shotgun (WGS) entry which is preliminary data.</text>
</comment>
<dbReference type="EMBL" id="JADBDY010000001">
    <property type="protein sequence ID" value="MBE1459233.1"/>
    <property type="molecule type" value="Genomic_DNA"/>
</dbReference>
<dbReference type="Proteomes" id="UP000598217">
    <property type="component" value="Unassembled WGS sequence"/>
</dbReference>
<evidence type="ECO:0000313" key="2">
    <source>
        <dbReference type="EMBL" id="MBE1459233.1"/>
    </source>
</evidence>
<proteinExistence type="predicted"/>
<reference evidence="2 3" key="1">
    <citation type="submission" date="2020-10" db="EMBL/GenBank/DDBJ databases">
        <title>Sequencing the genomes of 1000 actinobacteria strains.</title>
        <authorList>
            <person name="Klenk H.-P."/>
        </authorList>
    </citation>
    <scope>NUCLEOTIDE SEQUENCE [LARGE SCALE GENOMIC DNA]</scope>
    <source>
        <strain evidence="2 3">DSM 45157</strain>
    </source>
</reference>
<evidence type="ECO:0000256" key="1">
    <source>
        <dbReference type="SAM" id="MobiDB-lite"/>
    </source>
</evidence>
<name>A0ABR9HJQ9_9ACTN</name>
<feature type="region of interest" description="Disordered" evidence="1">
    <location>
        <begin position="1"/>
        <end position="23"/>
    </location>
</feature>
<accession>A0ABR9HJQ9</accession>
<gene>
    <name evidence="2" type="ORF">H4W79_003447</name>
</gene>
<protein>
    <submittedName>
        <fullName evidence="2">Uncharacterized protein</fullName>
    </submittedName>
</protein>